<dbReference type="InterPro" id="IPR036047">
    <property type="entry name" value="F-box-like_dom_sf"/>
</dbReference>
<feature type="compositionally biased region" description="Basic residues" evidence="2">
    <location>
        <begin position="72"/>
        <end position="83"/>
    </location>
</feature>
<dbReference type="AlphaFoldDB" id="A0A401T3L1"/>
<evidence type="ECO:0000313" key="4">
    <source>
        <dbReference type="EMBL" id="GCC37177.1"/>
    </source>
</evidence>
<dbReference type="FunFam" id="1.20.1280.50:FF:000035">
    <property type="entry name" value="F-box/LRR-repeat protein 6 isoform X2"/>
    <property type="match status" value="1"/>
</dbReference>
<dbReference type="EMBL" id="BEZZ01000955">
    <property type="protein sequence ID" value="GCC37177.1"/>
    <property type="molecule type" value="Genomic_DNA"/>
</dbReference>
<keyword evidence="1" id="KW-0833">Ubl conjugation pathway</keyword>
<evidence type="ECO:0000256" key="2">
    <source>
        <dbReference type="SAM" id="MobiDB-lite"/>
    </source>
</evidence>
<proteinExistence type="predicted"/>
<comment type="caution">
    <text evidence="4">The sequence shown here is derived from an EMBL/GenBank/DDBJ whole genome shotgun (WGS) entry which is preliminary data.</text>
</comment>
<feature type="region of interest" description="Disordered" evidence="2">
    <location>
        <begin position="109"/>
        <end position="128"/>
    </location>
</feature>
<dbReference type="SMART" id="SM00367">
    <property type="entry name" value="LRR_CC"/>
    <property type="match status" value="5"/>
</dbReference>
<dbReference type="STRING" id="137246.A0A401T3L1"/>
<evidence type="ECO:0000313" key="5">
    <source>
        <dbReference type="Proteomes" id="UP000287033"/>
    </source>
</evidence>
<dbReference type="PANTHER" id="PTHR13318">
    <property type="entry name" value="PARTNER OF PAIRED, ISOFORM B-RELATED"/>
    <property type="match status" value="1"/>
</dbReference>
<organism evidence="4 5">
    <name type="scientific">Chiloscyllium punctatum</name>
    <name type="common">Brownbanded bambooshark</name>
    <name type="synonym">Hemiscyllium punctatum</name>
    <dbReference type="NCBI Taxonomy" id="137246"/>
    <lineage>
        <taxon>Eukaryota</taxon>
        <taxon>Metazoa</taxon>
        <taxon>Chordata</taxon>
        <taxon>Craniata</taxon>
        <taxon>Vertebrata</taxon>
        <taxon>Chondrichthyes</taxon>
        <taxon>Elasmobranchii</taxon>
        <taxon>Galeomorphii</taxon>
        <taxon>Galeoidea</taxon>
        <taxon>Orectolobiformes</taxon>
        <taxon>Hemiscylliidae</taxon>
        <taxon>Chiloscyllium</taxon>
    </lineage>
</organism>
<dbReference type="Proteomes" id="UP000287033">
    <property type="component" value="Unassembled WGS sequence"/>
</dbReference>
<feature type="compositionally biased region" description="Basic and acidic residues" evidence="2">
    <location>
        <begin position="117"/>
        <end position="128"/>
    </location>
</feature>
<keyword evidence="5" id="KW-1185">Reference proteome</keyword>
<dbReference type="InterPro" id="IPR001810">
    <property type="entry name" value="F-box_dom"/>
</dbReference>
<accession>A0A401T3L1</accession>
<dbReference type="Gene3D" id="1.20.1280.50">
    <property type="match status" value="1"/>
</dbReference>
<dbReference type="SUPFAM" id="SSF52047">
    <property type="entry name" value="RNI-like"/>
    <property type="match status" value="1"/>
</dbReference>
<name>A0A401T3L1_CHIPU</name>
<dbReference type="OMA" id="WHEAASQ"/>
<dbReference type="OrthoDB" id="3134645at2759"/>
<reference evidence="4 5" key="1">
    <citation type="journal article" date="2018" name="Nat. Ecol. Evol.">
        <title>Shark genomes provide insights into elasmobranch evolution and the origin of vertebrates.</title>
        <authorList>
            <person name="Hara Y"/>
            <person name="Yamaguchi K"/>
            <person name="Onimaru K"/>
            <person name="Kadota M"/>
            <person name="Koyanagi M"/>
            <person name="Keeley SD"/>
            <person name="Tatsumi K"/>
            <person name="Tanaka K"/>
            <person name="Motone F"/>
            <person name="Kageyama Y"/>
            <person name="Nozu R"/>
            <person name="Adachi N"/>
            <person name="Nishimura O"/>
            <person name="Nakagawa R"/>
            <person name="Tanegashima C"/>
            <person name="Kiyatake I"/>
            <person name="Matsumoto R"/>
            <person name="Murakumo K"/>
            <person name="Nishida K"/>
            <person name="Terakita A"/>
            <person name="Kuratani S"/>
            <person name="Sato K"/>
            <person name="Hyodo S Kuraku.S."/>
        </authorList>
    </citation>
    <scope>NUCLEOTIDE SEQUENCE [LARGE SCALE GENOMIC DNA]</scope>
</reference>
<gene>
    <name evidence="4" type="ORF">chiPu_0015678</name>
</gene>
<feature type="region of interest" description="Disordered" evidence="2">
    <location>
        <begin position="1"/>
        <end position="39"/>
    </location>
</feature>
<evidence type="ECO:0000259" key="3">
    <source>
        <dbReference type="Pfam" id="PF12937"/>
    </source>
</evidence>
<feature type="compositionally biased region" description="Low complexity" evidence="2">
    <location>
        <begin position="1"/>
        <end position="13"/>
    </location>
</feature>
<feature type="compositionally biased region" description="Basic residues" evidence="2">
    <location>
        <begin position="28"/>
        <end position="39"/>
    </location>
</feature>
<protein>
    <recommendedName>
        <fullName evidence="3">F-box domain-containing protein</fullName>
    </recommendedName>
</protein>
<evidence type="ECO:0000256" key="1">
    <source>
        <dbReference type="ARBA" id="ARBA00022786"/>
    </source>
</evidence>
<dbReference type="InterPro" id="IPR047922">
    <property type="entry name" value="FBXL6_F-box"/>
</dbReference>
<dbReference type="GO" id="GO:0019005">
    <property type="term" value="C:SCF ubiquitin ligase complex"/>
    <property type="evidence" value="ECO:0007669"/>
    <property type="project" value="InterPro"/>
</dbReference>
<dbReference type="InterPro" id="IPR006553">
    <property type="entry name" value="Leu-rich_rpt_Cys-con_subtyp"/>
</dbReference>
<dbReference type="GO" id="GO:0031146">
    <property type="term" value="P:SCF-dependent proteasomal ubiquitin-dependent protein catabolic process"/>
    <property type="evidence" value="ECO:0007669"/>
    <property type="project" value="TreeGrafter"/>
</dbReference>
<dbReference type="Gene3D" id="3.80.10.10">
    <property type="entry name" value="Ribonuclease Inhibitor"/>
    <property type="match status" value="2"/>
</dbReference>
<sequence length="572" mass="64203">MEGSSTPHTSRPTPSRKREGSVESQSRSRVRVTSKPVRKVRRTAKWNTRDYTIHDTDNDMLLIISNENGMQKRPRKLAGKKSSCKLNTQRSSHKNKGLLKNAGLKQASSVGLAGQHKQTDSDLEPEKPEALDRWGQQLPIEVLVHIFHYIVSSNGAVPFLCRMARVCHLWYGAAANPKLWQKVTISYCWVESGKKLVPPVQRKIQNTLNWLKDNRFSQLREFSLCNWNNLVSYTMKTITESCPHLISLRLTNCTGVTSDVFEALATHCQKLESLNLQHSVVDTAAVVNFLEAAGSNLRQLCVTYNSRLHNIFNAIVAGCCTELRLLEVNTEIKQTNPYFQFCIEMLQAGCPKLQVLRLLNLTWFPKACTMIVSPEVGFSELEELCLATSSFSLVTDEVLVKLLHLSSRLRTLDLRGCYRITSAGLQLLPCQDLARLFLGLYCSTTTLLLAKQGSEQMALKWRHSLQELDLTGQCYNEKDLELAMQILAGTAGNHLLRSLNLAGTKVTLDAIRIVVSNSPNLNYLNLTSCRCLPRGLKRVYRGGDEISQFVNRLLESTENSSATVSVDHKGQL</sequence>
<feature type="region of interest" description="Disordered" evidence="2">
    <location>
        <begin position="68"/>
        <end position="100"/>
    </location>
</feature>
<feature type="domain" description="F-box" evidence="3">
    <location>
        <begin position="137"/>
        <end position="185"/>
    </location>
</feature>
<dbReference type="CDD" id="cd22119">
    <property type="entry name" value="F-box_FBXL6"/>
    <property type="match status" value="1"/>
</dbReference>
<dbReference type="Pfam" id="PF12937">
    <property type="entry name" value="F-box-like"/>
    <property type="match status" value="1"/>
</dbReference>
<dbReference type="InterPro" id="IPR032675">
    <property type="entry name" value="LRR_dom_sf"/>
</dbReference>
<dbReference type="SUPFAM" id="SSF81383">
    <property type="entry name" value="F-box domain"/>
    <property type="match status" value="1"/>
</dbReference>